<accession>A0A9P0Q4N8</accession>
<sequence length="151" mass="17581">MAEMMNLRNMKYYKPRRTPRTSDFKSMFRFEEENVKWLAQNFLGESVERRGGALSALHRMKVCLTYLANPGFQSGISEELGIEQSTVSRTVRDVVKKITLQANRWIQFPKSHHHIMKAKELWASRFRFPTAIGALDCSHVKIEKPNLHGEE</sequence>
<proteinExistence type="predicted"/>
<dbReference type="EMBL" id="CAKOFQ010007980">
    <property type="protein sequence ID" value="CAH2010517.1"/>
    <property type="molecule type" value="Genomic_DNA"/>
</dbReference>
<organism evidence="1 2">
    <name type="scientific">Acanthoscelides obtectus</name>
    <name type="common">Bean weevil</name>
    <name type="synonym">Bruchus obtectus</name>
    <dbReference type="NCBI Taxonomy" id="200917"/>
    <lineage>
        <taxon>Eukaryota</taxon>
        <taxon>Metazoa</taxon>
        <taxon>Ecdysozoa</taxon>
        <taxon>Arthropoda</taxon>
        <taxon>Hexapoda</taxon>
        <taxon>Insecta</taxon>
        <taxon>Pterygota</taxon>
        <taxon>Neoptera</taxon>
        <taxon>Endopterygota</taxon>
        <taxon>Coleoptera</taxon>
        <taxon>Polyphaga</taxon>
        <taxon>Cucujiformia</taxon>
        <taxon>Chrysomeloidea</taxon>
        <taxon>Chrysomelidae</taxon>
        <taxon>Bruchinae</taxon>
        <taxon>Bruchini</taxon>
        <taxon>Acanthoscelides</taxon>
    </lineage>
</organism>
<evidence type="ECO:0000313" key="2">
    <source>
        <dbReference type="Proteomes" id="UP001152888"/>
    </source>
</evidence>
<reference evidence="1" key="1">
    <citation type="submission" date="2022-03" db="EMBL/GenBank/DDBJ databases">
        <authorList>
            <person name="Sayadi A."/>
        </authorList>
    </citation>
    <scope>NUCLEOTIDE SEQUENCE</scope>
</reference>
<dbReference type="AlphaFoldDB" id="A0A9P0Q4N8"/>
<name>A0A9P0Q4N8_ACAOB</name>
<dbReference type="OrthoDB" id="8194406at2759"/>
<protein>
    <recommendedName>
        <fullName evidence="3">Nuclease HARBI1</fullName>
    </recommendedName>
</protein>
<gene>
    <name evidence="1" type="ORF">ACAOBT_LOCUS31573</name>
</gene>
<evidence type="ECO:0008006" key="3">
    <source>
        <dbReference type="Google" id="ProtNLM"/>
    </source>
</evidence>
<keyword evidence="2" id="KW-1185">Reference proteome</keyword>
<comment type="caution">
    <text evidence="1">The sequence shown here is derived from an EMBL/GenBank/DDBJ whole genome shotgun (WGS) entry which is preliminary data.</text>
</comment>
<dbReference type="Proteomes" id="UP001152888">
    <property type="component" value="Unassembled WGS sequence"/>
</dbReference>
<evidence type="ECO:0000313" key="1">
    <source>
        <dbReference type="EMBL" id="CAH2010517.1"/>
    </source>
</evidence>